<dbReference type="SUPFAM" id="SSF75217">
    <property type="entry name" value="alpha/beta knot"/>
    <property type="match status" value="1"/>
</dbReference>
<gene>
    <name evidence="8" type="ORF">AKJ09_02864</name>
</gene>
<dbReference type="EMBL" id="CP012333">
    <property type="protein sequence ID" value="AKU96200.1"/>
    <property type="molecule type" value="Genomic_DNA"/>
</dbReference>
<keyword evidence="4" id="KW-0949">S-adenosyl-L-methionine</keyword>
<dbReference type="Gene3D" id="3.40.1280.10">
    <property type="match status" value="1"/>
</dbReference>
<sequence length="232" mass="25513">MIPGAQLVPTLIARAERHDPERVIRLLEPFVLDRRRERLLSIIDQRLSSVQVVFDAPHDPHNGAAVVRSCEAFGVQFVHVVERKETFLASPTVTRGSEKWVDLRAWKSSEEVLAHLQTQGLEIIGAHPDGELTPNDLAGVPGLALVLGNERDGIAEDLAKACTRHVRVPMRGMVESLNVSVSAAILLAQATFGRKGDLSEADRRRLYARGLYFSVVKADEVLAADEIFGKDA</sequence>
<proteinExistence type="predicted"/>
<dbReference type="InterPro" id="IPR001537">
    <property type="entry name" value="SpoU_MeTrfase"/>
</dbReference>
<keyword evidence="1" id="KW-0820">tRNA-binding</keyword>
<dbReference type="AlphaFoldDB" id="A0A0K1PRM5"/>
<accession>A0A0K1PRM5</accession>
<keyword evidence="6" id="KW-0694">RNA-binding</keyword>
<dbReference type="GO" id="GO:0002938">
    <property type="term" value="P:tRNA guanine ribose methylation"/>
    <property type="evidence" value="ECO:0007669"/>
    <property type="project" value="TreeGrafter"/>
</dbReference>
<dbReference type="CDD" id="cd18092">
    <property type="entry name" value="SpoU-like_TrmH"/>
    <property type="match status" value="1"/>
</dbReference>
<dbReference type="Pfam" id="PF00588">
    <property type="entry name" value="SpoU_methylase"/>
    <property type="match status" value="1"/>
</dbReference>
<dbReference type="GO" id="GO:0000049">
    <property type="term" value="F:tRNA binding"/>
    <property type="evidence" value="ECO:0007669"/>
    <property type="project" value="UniProtKB-KW"/>
</dbReference>
<evidence type="ECO:0000259" key="7">
    <source>
        <dbReference type="Pfam" id="PF00588"/>
    </source>
</evidence>
<evidence type="ECO:0000256" key="1">
    <source>
        <dbReference type="ARBA" id="ARBA00022555"/>
    </source>
</evidence>
<dbReference type="InterPro" id="IPR033671">
    <property type="entry name" value="TrmH"/>
</dbReference>
<feature type="domain" description="tRNA/rRNA methyltransferase SpoU type" evidence="7">
    <location>
        <begin position="50"/>
        <end position="187"/>
    </location>
</feature>
<evidence type="ECO:0000256" key="6">
    <source>
        <dbReference type="ARBA" id="ARBA00022884"/>
    </source>
</evidence>
<evidence type="ECO:0000256" key="5">
    <source>
        <dbReference type="ARBA" id="ARBA00022694"/>
    </source>
</evidence>
<evidence type="ECO:0000256" key="4">
    <source>
        <dbReference type="ARBA" id="ARBA00022691"/>
    </source>
</evidence>
<dbReference type="PANTHER" id="PTHR43453:SF1">
    <property type="entry name" value="TRNA_RRNA METHYLTRANSFERASE SPOU TYPE DOMAIN-CONTAINING PROTEIN"/>
    <property type="match status" value="1"/>
</dbReference>
<organism evidence="8 9">
    <name type="scientific">Labilithrix luteola</name>
    <dbReference type="NCBI Taxonomy" id="1391654"/>
    <lineage>
        <taxon>Bacteria</taxon>
        <taxon>Pseudomonadati</taxon>
        <taxon>Myxococcota</taxon>
        <taxon>Polyangia</taxon>
        <taxon>Polyangiales</taxon>
        <taxon>Labilitrichaceae</taxon>
        <taxon>Labilithrix</taxon>
    </lineage>
</organism>
<keyword evidence="9" id="KW-1185">Reference proteome</keyword>
<evidence type="ECO:0000256" key="2">
    <source>
        <dbReference type="ARBA" id="ARBA00022603"/>
    </source>
</evidence>
<keyword evidence="2 8" id="KW-0489">Methyltransferase</keyword>
<dbReference type="InterPro" id="IPR029026">
    <property type="entry name" value="tRNA_m1G_MTases_N"/>
</dbReference>
<reference evidence="8 9" key="1">
    <citation type="submission" date="2015-08" db="EMBL/GenBank/DDBJ databases">
        <authorList>
            <person name="Babu N.S."/>
            <person name="Beckwith C.J."/>
            <person name="Beseler K.G."/>
            <person name="Brison A."/>
            <person name="Carone J.V."/>
            <person name="Caskin T.P."/>
            <person name="Diamond M."/>
            <person name="Durham M.E."/>
            <person name="Foxe J.M."/>
            <person name="Go M."/>
            <person name="Henderson B.A."/>
            <person name="Jones I.B."/>
            <person name="McGettigan J.A."/>
            <person name="Micheletti S.J."/>
            <person name="Nasrallah M.E."/>
            <person name="Ortiz D."/>
            <person name="Piller C.R."/>
            <person name="Privatt S.R."/>
            <person name="Schneider S.L."/>
            <person name="Sharp S."/>
            <person name="Smith T.C."/>
            <person name="Stanton J.D."/>
            <person name="Ullery H.E."/>
            <person name="Wilson R.J."/>
            <person name="Serrano M.G."/>
            <person name="Buck G."/>
            <person name="Lee V."/>
            <person name="Wang Y."/>
            <person name="Carvalho R."/>
            <person name="Voegtly L."/>
            <person name="Shi R."/>
            <person name="Duckworth R."/>
            <person name="Johnson A."/>
            <person name="Loviza R."/>
            <person name="Walstead R."/>
            <person name="Shah Z."/>
            <person name="Kiflezghi M."/>
            <person name="Wade K."/>
            <person name="Ball S.L."/>
            <person name="Bradley K.W."/>
            <person name="Asai D.J."/>
            <person name="Bowman C.A."/>
            <person name="Russell D.A."/>
            <person name="Pope W.H."/>
            <person name="Jacobs-Sera D."/>
            <person name="Hendrix R.W."/>
            <person name="Hatfull G.F."/>
        </authorList>
    </citation>
    <scope>NUCLEOTIDE SEQUENCE [LARGE SCALE GENOMIC DNA]</scope>
    <source>
        <strain evidence="8 9">DSM 27648</strain>
    </source>
</reference>
<dbReference type="PANTHER" id="PTHR43453">
    <property type="entry name" value="RRNA METHYLASE-LIKE"/>
    <property type="match status" value="1"/>
</dbReference>
<dbReference type="KEGG" id="llu:AKJ09_02864"/>
<dbReference type="GO" id="GO:0008173">
    <property type="term" value="F:RNA methyltransferase activity"/>
    <property type="evidence" value="ECO:0007669"/>
    <property type="project" value="InterPro"/>
</dbReference>
<evidence type="ECO:0000313" key="8">
    <source>
        <dbReference type="EMBL" id="AKU96200.1"/>
    </source>
</evidence>
<evidence type="ECO:0000313" key="9">
    <source>
        <dbReference type="Proteomes" id="UP000064967"/>
    </source>
</evidence>
<dbReference type="Proteomes" id="UP000064967">
    <property type="component" value="Chromosome"/>
</dbReference>
<keyword evidence="3 8" id="KW-0808">Transferase</keyword>
<keyword evidence="5" id="KW-0819">tRNA processing</keyword>
<protein>
    <submittedName>
        <fullName evidence="8">tRNA (Guanosine(18)-2'-O)-methyltransferase</fullName>
    </submittedName>
</protein>
<dbReference type="InterPro" id="IPR029028">
    <property type="entry name" value="Alpha/beta_knot_MTases"/>
</dbReference>
<name>A0A0K1PRM5_9BACT</name>
<dbReference type="STRING" id="1391654.AKJ09_02864"/>
<evidence type="ECO:0000256" key="3">
    <source>
        <dbReference type="ARBA" id="ARBA00022679"/>
    </source>
</evidence>